<accession>A0AA49GPP5</accession>
<protein>
    <recommendedName>
        <fullName evidence="2">VOC domain-containing protein</fullName>
    </recommendedName>
</protein>
<dbReference type="Gene3D" id="3.10.180.10">
    <property type="entry name" value="2,3-Dihydroxybiphenyl 1,2-Dioxygenase, domain 1"/>
    <property type="match status" value="1"/>
</dbReference>
<dbReference type="InterPro" id="IPR029068">
    <property type="entry name" value="Glyas_Bleomycin-R_OHBP_Dase"/>
</dbReference>
<gene>
    <name evidence="1" type="ORF">K4G66_05925</name>
</gene>
<reference evidence="1" key="2">
    <citation type="journal article" date="2024" name="Antonie Van Leeuwenhoek">
        <title>Roseihalotalea indica gen. nov., sp. nov., a halophilic Bacteroidetes from mesopelagic Southwest Indian Ocean with higher carbohydrate metabolic potential.</title>
        <authorList>
            <person name="Chen B."/>
            <person name="Zhang M."/>
            <person name="Lin D."/>
            <person name="Ye J."/>
            <person name="Tang K."/>
        </authorList>
    </citation>
    <scope>NUCLEOTIDE SEQUENCE</scope>
    <source>
        <strain evidence="1">TK19036</strain>
    </source>
</reference>
<name>A0AA49GPP5_9BACT</name>
<evidence type="ECO:0000313" key="1">
    <source>
        <dbReference type="EMBL" id="WKN38237.1"/>
    </source>
</evidence>
<dbReference type="EMBL" id="CP120682">
    <property type="protein sequence ID" value="WKN38237.1"/>
    <property type="molecule type" value="Genomic_DNA"/>
</dbReference>
<evidence type="ECO:0008006" key="2">
    <source>
        <dbReference type="Google" id="ProtNLM"/>
    </source>
</evidence>
<proteinExistence type="predicted"/>
<reference evidence="1" key="1">
    <citation type="journal article" date="2023" name="Comput. Struct. Biotechnol. J.">
        <title>Discovery of a novel marine Bacteroidetes with a rich repertoire of carbohydrate-active enzymes.</title>
        <authorList>
            <person name="Chen B."/>
            <person name="Liu G."/>
            <person name="Chen Q."/>
            <person name="Wang H."/>
            <person name="Liu L."/>
            <person name="Tang K."/>
        </authorList>
    </citation>
    <scope>NUCLEOTIDE SEQUENCE</scope>
    <source>
        <strain evidence="1">TK19036</strain>
    </source>
</reference>
<organism evidence="1">
    <name type="scientific">Roseihalotalea indica</name>
    <dbReference type="NCBI Taxonomy" id="2867963"/>
    <lineage>
        <taxon>Bacteria</taxon>
        <taxon>Pseudomonadati</taxon>
        <taxon>Bacteroidota</taxon>
        <taxon>Cytophagia</taxon>
        <taxon>Cytophagales</taxon>
        <taxon>Catalimonadaceae</taxon>
        <taxon>Roseihalotalea</taxon>
    </lineage>
</organism>
<dbReference type="SUPFAM" id="SSF54593">
    <property type="entry name" value="Glyoxalase/Bleomycin resistance protein/Dihydroxybiphenyl dioxygenase"/>
    <property type="match status" value="1"/>
</dbReference>
<dbReference type="AlphaFoldDB" id="A0AA49GPP5"/>
<sequence>MNKVIPLLPCPDVRTLVAFYEQLGFDVLELQTSPNPYASLQLGAIELHFWGSRRNVPAENSSMCYILVSNVDELHDNFAKLIKQHTGKVPRSGIPRFTTVRDLKQDRRFTLTDPGGNTLYIGTPVNKGEIAFYRTLDNEKYKKRFAVLYDIVYSKEDPAMAAENLSRYVIDKTSLNDLDHAKYLLTVLDIQKKAGQLMDDVELKTLLEIHQDENENWKRIKNKYSGIMQQD</sequence>